<dbReference type="Gene3D" id="1.20.1070.10">
    <property type="entry name" value="Rhodopsin 7-helix transmembrane proteins"/>
    <property type="match status" value="1"/>
</dbReference>
<keyword evidence="3 5" id="KW-1133">Transmembrane helix</keyword>
<dbReference type="GO" id="GO:0016020">
    <property type="term" value="C:membrane"/>
    <property type="evidence" value="ECO:0007669"/>
    <property type="project" value="UniProtKB-SubCell"/>
</dbReference>
<reference evidence="8" key="1">
    <citation type="submission" date="2010-08" db="EMBL/GenBank/DDBJ databases">
        <authorList>
            <consortium name="Caenorhabditis japonica Sequencing Consortium"/>
            <person name="Wilson R.K."/>
        </authorList>
    </citation>
    <scope>NUCLEOTIDE SEQUENCE [LARGE SCALE GENOMIC DNA]</scope>
    <source>
        <strain evidence="8">DF5081</strain>
    </source>
</reference>
<evidence type="ECO:0000256" key="2">
    <source>
        <dbReference type="ARBA" id="ARBA00022692"/>
    </source>
</evidence>
<dbReference type="EnsemblMetazoa" id="CJA25169b.1">
    <property type="protein sequence ID" value="CJA25169b.1"/>
    <property type="gene ID" value="WBGene00180741"/>
</dbReference>
<evidence type="ECO:0000259" key="6">
    <source>
        <dbReference type="PROSITE" id="PS50262"/>
    </source>
</evidence>
<accession>A0A8R1E7U0</accession>
<organism evidence="7 8">
    <name type="scientific">Caenorhabditis japonica</name>
    <dbReference type="NCBI Taxonomy" id="281687"/>
    <lineage>
        <taxon>Eukaryota</taxon>
        <taxon>Metazoa</taxon>
        <taxon>Ecdysozoa</taxon>
        <taxon>Nematoda</taxon>
        <taxon>Chromadorea</taxon>
        <taxon>Rhabditida</taxon>
        <taxon>Rhabditina</taxon>
        <taxon>Rhabditomorpha</taxon>
        <taxon>Rhabditoidea</taxon>
        <taxon>Rhabditidae</taxon>
        <taxon>Peloderinae</taxon>
        <taxon>Caenorhabditis</taxon>
    </lineage>
</organism>
<keyword evidence="2 5" id="KW-0812">Transmembrane</keyword>
<name>A0A8R1E7U0_CAEJA</name>
<sequence length="153" mass="17650">MDDDDEINCTQFWFEPYPSPYTDEAGTIPMVIMFIVNAYRPYHYYVLTTLQLFSVIANMLILVVLSEKEMRSAGVNVTMMLIAFCDFVCGSTAVAQLFLRNYTEFYTTYFYAYLQLTCDYLTVAFHASSLYLAAGMAFCRIMSLNLSDKHRQV</sequence>
<dbReference type="InterPro" id="IPR019427">
    <property type="entry name" value="7TM_GPCR_serpentine_rcpt_Srw"/>
</dbReference>
<dbReference type="GO" id="GO:0008528">
    <property type="term" value="F:G protein-coupled peptide receptor activity"/>
    <property type="evidence" value="ECO:0007669"/>
    <property type="project" value="InterPro"/>
</dbReference>
<protein>
    <submittedName>
        <fullName evidence="7">G_PROTEIN_RECEP_F1_2 domain-containing protein</fullName>
    </submittedName>
</protein>
<feature type="transmembrane region" description="Helical" evidence="5">
    <location>
        <begin position="77"/>
        <end position="99"/>
    </location>
</feature>
<evidence type="ECO:0000256" key="1">
    <source>
        <dbReference type="ARBA" id="ARBA00004370"/>
    </source>
</evidence>
<keyword evidence="4 5" id="KW-0472">Membrane</keyword>
<evidence type="ECO:0000256" key="3">
    <source>
        <dbReference type="ARBA" id="ARBA00022989"/>
    </source>
</evidence>
<dbReference type="PANTHER" id="PTHR47419:SF2">
    <property type="entry name" value="G-PROTEIN COUPLED RECEPTORS FAMILY 1 PROFILE DOMAIN-CONTAINING PROTEIN"/>
    <property type="match status" value="1"/>
</dbReference>
<dbReference type="PANTHER" id="PTHR47419">
    <property type="entry name" value="DROMYOSUPPRESSIN RECEPTOR RELATED-RELATED"/>
    <property type="match status" value="1"/>
</dbReference>
<evidence type="ECO:0000313" key="8">
    <source>
        <dbReference type="Proteomes" id="UP000005237"/>
    </source>
</evidence>
<feature type="transmembrane region" description="Helical" evidence="5">
    <location>
        <begin position="42"/>
        <end position="65"/>
    </location>
</feature>
<dbReference type="SUPFAM" id="SSF81321">
    <property type="entry name" value="Family A G protein-coupled receptor-like"/>
    <property type="match status" value="1"/>
</dbReference>
<evidence type="ECO:0000256" key="5">
    <source>
        <dbReference type="SAM" id="Phobius"/>
    </source>
</evidence>
<keyword evidence="8" id="KW-1185">Reference proteome</keyword>
<comment type="subcellular location">
    <subcellularLocation>
        <location evidence="1">Membrane</location>
    </subcellularLocation>
</comment>
<evidence type="ECO:0000256" key="4">
    <source>
        <dbReference type="ARBA" id="ARBA00023136"/>
    </source>
</evidence>
<dbReference type="InterPro" id="IPR017452">
    <property type="entry name" value="GPCR_Rhodpsn_7TM"/>
</dbReference>
<dbReference type="AlphaFoldDB" id="A0A8R1E7U0"/>
<feature type="domain" description="G-protein coupled receptors family 1 profile" evidence="6">
    <location>
        <begin position="57"/>
        <end position="153"/>
    </location>
</feature>
<feature type="transmembrane region" description="Helical" evidence="5">
    <location>
        <begin position="119"/>
        <end position="141"/>
    </location>
</feature>
<dbReference type="Pfam" id="PF10324">
    <property type="entry name" value="7TM_GPCR_Srw"/>
    <property type="match status" value="1"/>
</dbReference>
<dbReference type="PROSITE" id="PS50262">
    <property type="entry name" value="G_PROTEIN_RECEP_F1_2"/>
    <property type="match status" value="1"/>
</dbReference>
<proteinExistence type="predicted"/>
<dbReference type="Proteomes" id="UP000005237">
    <property type="component" value="Unassembled WGS sequence"/>
</dbReference>
<evidence type="ECO:0000313" key="7">
    <source>
        <dbReference type="EnsemblMetazoa" id="CJA25169b.1"/>
    </source>
</evidence>
<reference evidence="7" key="2">
    <citation type="submission" date="2022-06" db="UniProtKB">
        <authorList>
            <consortium name="EnsemblMetazoa"/>
        </authorList>
    </citation>
    <scope>IDENTIFICATION</scope>
    <source>
        <strain evidence="7">DF5081</strain>
    </source>
</reference>